<dbReference type="FunFam" id="1.10.8.10:FF:000001">
    <property type="entry name" value="Elongation factor Ts"/>
    <property type="match status" value="1"/>
</dbReference>
<reference evidence="10" key="1">
    <citation type="submission" date="2020-10" db="EMBL/GenBank/DDBJ databases">
        <authorList>
            <person name="Gilroy R."/>
        </authorList>
    </citation>
    <scope>NUCLEOTIDE SEQUENCE</scope>
    <source>
        <strain evidence="10">B1-16210</strain>
    </source>
</reference>
<dbReference type="FunFam" id="1.10.286.20:FF:000001">
    <property type="entry name" value="Elongation factor Ts"/>
    <property type="match status" value="1"/>
</dbReference>
<accession>A0A940DF51</accession>
<dbReference type="InterPro" id="IPR036402">
    <property type="entry name" value="EF-Ts_dimer_sf"/>
</dbReference>
<gene>
    <name evidence="6" type="primary">tsf</name>
    <name evidence="10" type="ORF">IAC77_02335</name>
</gene>
<keyword evidence="3 6" id="KW-0963">Cytoplasm</keyword>
<evidence type="ECO:0000313" key="10">
    <source>
        <dbReference type="EMBL" id="MBO8407278.1"/>
    </source>
</evidence>
<protein>
    <recommendedName>
        <fullName evidence="2 6">Elongation factor Ts</fullName>
        <shortName evidence="6">EF-Ts</shortName>
    </recommendedName>
</protein>
<keyword evidence="5 6" id="KW-0648">Protein biosynthesis</keyword>
<evidence type="ECO:0000256" key="6">
    <source>
        <dbReference type="HAMAP-Rule" id="MF_00050"/>
    </source>
</evidence>
<name>A0A940DF51_9PROT</name>
<reference evidence="10" key="2">
    <citation type="journal article" date="2021" name="PeerJ">
        <title>Extensive microbial diversity within the chicken gut microbiome revealed by metagenomics and culture.</title>
        <authorList>
            <person name="Gilroy R."/>
            <person name="Ravi A."/>
            <person name="Getino M."/>
            <person name="Pursley I."/>
            <person name="Horton D.L."/>
            <person name="Alikhan N.F."/>
            <person name="Baker D."/>
            <person name="Gharbi K."/>
            <person name="Hall N."/>
            <person name="Watson M."/>
            <person name="Adriaenssens E.M."/>
            <person name="Foster-Nyarko E."/>
            <person name="Jarju S."/>
            <person name="Secka A."/>
            <person name="Antonio M."/>
            <person name="Oren A."/>
            <person name="Chaudhuri R.R."/>
            <person name="La Ragione R."/>
            <person name="Hildebrand F."/>
            <person name="Pallen M.J."/>
        </authorList>
    </citation>
    <scope>NUCLEOTIDE SEQUENCE</scope>
    <source>
        <strain evidence="10">B1-16210</strain>
    </source>
</reference>
<dbReference type="SUPFAM" id="SSF46934">
    <property type="entry name" value="UBA-like"/>
    <property type="match status" value="1"/>
</dbReference>
<comment type="subcellular location">
    <subcellularLocation>
        <location evidence="6 8">Cytoplasm</location>
    </subcellularLocation>
</comment>
<dbReference type="InterPro" id="IPR014039">
    <property type="entry name" value="Transl_elong_EFTs/EF1B_dimer"/>
</dbReference>
<sequence>MAEVTAKLIQELREKTSAGMMDCKKALVENNGDIEAAADWLRQKGIVKAASKAGRVAASGLVTVVKCDDMGCVVEVNAETDFVAKNDKFQKLVADIANKAAELKGDFDATMEAVKDDIAATISTIGENMNLRRIAKVTGDHVYSYIHNALVPGMGQIGVVVAINGDSDKIDEIGNKVAMHIAANKPEFMTIEDVDPAAVEREKKVFIESGATAGKPEQVVEKMVQGRIHKYYAETVLEEQPFVMDPSKTVKQVVEEAGGKLAGFAYFVLGEGIQKREDNLADEVAKMLS</sequence>
<dbReference type="PANTHER" id="PTHR11741">
    <property type="entry name" value="ELONGATION FACTOR TS"/>
    <property type="match status" value="1"/>
</dbReference>
<proteinExistence type="inferred from homology"/>
<evidence type="ECO:0000256" key="5">
    <source>
        <dbReference type="ARBA" id="ARBA00022917"/>
    </source>
</evidence>
<comment type="caution">
    <text evidence="10">The sequence shown here is derived from an EMBL/GenBank/DDBJ whole genome shotgun (WGS) entry which is preliminary data.</text>
</comment>
<dbReference type="InterPro" id="IPR009060">
    <property type="entry name" value="UBA-like_sf"/>
</dbReference>
<dbReference type="CDD" id="cd14275">
    <property type="entry name" value="UBA_EF-Ts"/>
    <property type="match status" value="1"/>
</dbReference>
<dbReference type="EMBL" id="JADINE010000030">
    <property type="protein sequence ID" value="MBO8407278.1"/>
    <property type="molecule type" value="Genomic_DNA"/>
</dbReference>
<evidence type="ECO:0000256" key="4">
    <source>
        <dbReference type="ARBA" id="ARBA00022768"/>
    </source>
</evidence>
<evidence type="ECO:0000256" key="3">
    <source>
        <dbReference type="ARBA" id="ARBA00022490"/>
    </source>
</evidence>
<evidence type="ECO:0000313" key="11">
    <source>
        <dbReference type="Proteomes" id="UP000721442"/>
    </source>
</evidence>
<dbReference type="GO" id="GO:0003746">
    <property type="term" value="F:translation elongation factor activity"/>
    <property type="evidence" value="ECO:0007669"/>
    <property type="project" value="UniProtKB-UniRule"/>
</dbReference>
<comment type="function">
    <text evidence="6 7">Associates with the EF-Tu.GDP complex and induces the exchange of GDP to GTP. It remains bound to the aminoacyl-tRNA.EF-Tu.GTP complex up to the GTP hydrolysis stage on the ribosome.</text>
</comment>
<dbReference type="Proteomes" id="UP000721442">
    <property type="component" value="Unassembled WGS sequence"/>
</dbReference>
<evidence type="ECO:0000256" key="1">
    <source>
        <dbReference type="ARBA" id="ARBA00005532"/>
    </source>
</evidence>
<comment type="similarity">
    <text evidence="1 6 7">Belongs to the EF-Ts family.</text>
</comment>
<dbReference type="HAMAP" id="MF_00050">
    <property type="entry name" value="EF_Ts"/>
    <property type="match status" value="1"/>
</dbReference>
<dbReference type="AlphaFoldDB" id="A0A940DF51"/>
<dbReference type="Gene3D" id="1.10.8.10">
    <property type="entry name" value="DNA helicase RuvA subunit, C-terminal domain"/>
    <property type="match status" value="1"/>
</dbReference>
<dbReference type="Gene3D" id="1.10.286.20">
    <property type="match status" value="1"/>
</dbReference>
<feature type="domain" description="Translation elongation factor EFTs/EF1B dimerisation" evidence="9">
    <location>
        <begin position="72"/>
        <end position="271"/>
    </location>
</feature>
<evidence type="ECO:0000259" key="9">
    <source>
        <dbReference type="Pfam" id="PF00889"/>
    </source>
</evidence>
<dbReference type="InterPro" id="IPR018101">
    <property type="entry name" value="Transl_elong_Ts_CS"/>
</dbReference>
<organism evidence="10 11">
    <name type="scientific">Candidatus Enterousia excrementavium</name>
    <dbReference type="NCBI Taxonomy" id="2840789"/>
    <lineage>
        <taxon>Bacteria</taxon>
        <taxon>Pseudomonadati</taxon>
        <taxon>Pseudomonadota</taxon>
        <taxon>Alphaproteobacteria</taxon>
        <taxon>Candidatus Enterousia</taxon>
    </lineage>
</organism>
<dbReference type="NCBIfam" id="TIGR00116">
    <property type="entry name" value="tsf"/>
    <property type="match status" value="1"/>
</dbReference>
<dbReference type="InterPro" id="IPR001816">
    <property type="entry name" value="Transl_elong_EFTs/EF1B"/>
</dbReference>
<dbReference type="Pfam" id="PF00889">
    <property type="entry name" value="EF_TS"/>
    <property type="match status" value="1"/>
</dbReference>
<evidence type="ECO:0000256" key="7">
    <source>
        <dbReference type="RuleBase" id="RU000642"/>
    </source>
</evidence>
<dbReference type="PANTHER" id="PTHR11741:SF0">
    <property type="entry name" value="ELONGATION FACTOR TS, MITOCHONDRIAL"/>
    <property type="match status" value="1"/>
</dbReference>
<dbReference type="PROSITE" id="PS01127">
    <property type="entry name" value="EF_TS_2"/>
    <property type="match status" value="1"/>
</dbReference>
<dbReference type="PROSITE" id="PS01126">
    <property type="entry name" value="EF_TS_1"/>
    <property type="match status" value="1"/>
</dbReference>
<dbReference type="GO" id="GO:0005737">
    <property type="term" value="C:cytoplasm"/>
    <property type="evidence" value="ECO:0007669"/>
    <property type="project" value="UniProtKB-SubCell"/>
</dbReference>
<feature type="region of interest" description="Involved in Mg(2+) ion dislocation from EF-Tu" evidence="6">
    <location>
        <begin position="80"/>
        <end position="83"/>
    </location>
</feature>
<evidence type="ECO:0000256" key="2">
    <source>
        <dbReference type="ARBA" id="ARBA00016956"/>
    </source>
</evidence>
<dbReference type="SUPFAM" id="SSF54713">
    <property type="entry name" value="Elongation factor Ts (EF-Ts), dimerisation domain"/>
    <property type="match status" value="2"/>
</dbReference>
<keyword evidence="4 6" id="KW-0251">Elongation factor</keyword>
<evidence type="ECO:0000256" key="8">
    <source>
        <dbReference type="RuleBase" id="RU000643"/>
    </source>
</evidence>
<dbReference type="Gene3D" id="3.30.479.20">
    <property type="entry name" value="Elongation factor Ts, dimerisation domain"/>
    <property type="match status" value="2"/>
</dbReference>